<dbReference type="InterPro" id="IPR010730">
    <property type="entry name" value="HET"/>
</dbReference>
<feature type="domain" description="Heterokaryon incompatibility" evidence="1">
    <location>
        <begin position="60"/>
        <end position="234"/>
    </location>
</feature>
<accession>A0A6G1IHG5</accession>
<dbReference type="Pfam" id="PF26639">
    <property type="entry name" value="Het-6_barrel"/>
    <property type="match status" value="1"/>
</dbReference>
<dbReference type="Proteomes" id="UP000799291">
    <property type="component" value="Unassembled WGS sequence"/>
</dbReference>
<organism evidence="2 3">
    <name type="scientific">Lentithecium fluviatile CBS 122367</name>
    <dbReference type="NCBI Taxonomy" id="1168545"/>
    <lineage>
        <taxon>Eukaryota</taxon>
        <taxon>Fungi</taxon>
        <taxon>Dikarya</taxon>
        <taxon>Ascomycota</taxon>
        <taxon>Pezizomycotina</taxon>
        <taxon>Dothideomycetes</taxon>
        <taxon>Pleosporomycetidae</taxon>
        <taxon>Pleosporales</taxon>
        <taxon>Massarineae</taxon>
        <taxon>Lentitheciaceae</taxon>
        <taxon>Lentithecium</taxon>
    </lineage>
</organism>
<dbReference type="OrthoDB" id="3553147at2759"/>
<name>A0A6G1IHG5_9PLEO</name>
<dbReference type="PANTHER" id="PTHR24148:SF73">
    <property type="entry name" value="HET DOMAIN PROTEIN (AFU_ORTHOLOGUE AFUA_8G01020)"/>
    <property type="match status" value="1"/>
</dbReference>
<evidence type="ECO:0000313" key="3">
    <source>
        <dbReference type="Proteomes" id="UP000799291"/>
    </source>
</evidence>
<dbReference type="InterPro" id="IPR052895">
    <property type="entry name" value="HetReg/Transcr_Mod"/>
</dbReference>
<keyword evidence="3" id="KW-1185">Reference proteome</keyword>
<gene>
    <name evidence="2" type="ORF">K458DRAFT_423717</name>
</gene>
<evidence type="ECO:0000259" key="1">
    <source>
        <dbReference type="Pfam" id="PF06985"/>
    </source>
</evidence>
<reference evidence="2" key="1">
    <citation type="journal article" date="2020" name="Stud. Mycol.">
        <title>101 Dothideomycetes genomes: a test case for predicting lifestyles and emergence of pathogens.</title>
        <authorList>
            <person name="Haridas S."/>
            <person name="Albert R."/>
            <person name="Binder M."/>
            <person name="Bloem J."/>
            <person name="Labutti K."/>
            <person name="Salamov A."/>
            <person name="Andreopoulos B."/>
            <person name="Baker S."/>
            <person name="Barry K."/>
            <person name="Bills G."/>
            <person name="Bluhm B."/>
            <person name="Cannon C."/>
            <person name="Castanera R."/>
            <person name="Culley D."/>
            <person name="Daum C."/>
            <person name="Ezra D."/>
            <person name="Gonzalez J."/>
            <person name="Henrissat B."/>
            <person name="Kuo A."/>
            <person name="Liang C."/>
            <person name="Lipzen A."/>
            <person name="Lutzoni F."/>
            <person name="Magnuson J."/>
            <person name="Mondo S."/>
            <person name="Nolan M."/>
            <person name="Ohm R."/>
            <person name="Pangilinan J."/>
            <person name="Park H.-J."/>
            <person name="Ramirez L."/>
            <person name="Alfaro M."/>
            <person name="Sun H."/>
            <person name="Tritt A."/>
            <person name="Yoshinaga Y."/>
            <person name="Zwiers L.-H."/>
            <person name="Turgeon B."/>
            <person name="Goodwin S."/>
            <person name="Spatafora J."/>
            <person name="Crous P."/>
            <person name="Grigoriev I."/>
        </authorList>
    </citation>
    <scope>NUCLEOTIDE SEQUENCE</scope>
    <source>
        <strain evidence="2">CBS 122367</strain>
    </source>
</reference>
<dbReference type="AlphaFoldDB" id="A0A6G1IHG5"/>
<sequence length="642" mass="73236">MAATDHIDSSKQLSQYQYQPLTKANEIRLLRIPCKAPDAPWGQAVDYALFHVILGDGNQYAGLSYSWGDPKAANEITVNGRSMHITESLATALYNLQRKDKDVVLWADAICINQKDPVEMTAQVQLMRQIYKTAEHVFVWLGPATPDTNRSMQETRRLGSQLLQAGMWDLTSDDITRWTSAPNIDSSAARTKRQVMAIANDLFQKAQDGEFPFWWITSDLGQRAWWSRMWCIQELSNAREAIFRAGQEEVDFKAYWAVTLFIQIFNGRALMHPTNDVMEGKQIGWLTSLLAEAFPVSFLGIRRKTLLERGHNLRTLLHTSSTHDSDTARFGATDPRDRVYALLGIANDDAAKGIVADYTLPCEDAYIVAARALLKHGHDDILSLCRKRNVCKDLPSWVPDWTAMNRKPWSTWRQERMFNASNVPETFQGLYRNPPEHDSMLSREITLRVAFVDIVEDIGQVWSIGIEDNYDYDAARHFFDDLSRYLSHSTRYNALQKKEAEWRLPIGDTQITNLTSQVERAPAVSQMQIGYNVLRKVANEEAEPGDILRERRSYGCYLSQMGRMHDSRPFFSKTGYVGVCPMETQPDDSVVVILGARVPYIVRKKERSDAWTLIGESHVYGIMDGEFMREDPIPTMESIKLN</sequence>
<dbReference type="Pfam" id="PF06985">
    <property type="entry name" value="HET"/>
    <property type="match status" value="1"/>
</dbReference>
<proteinExistence type="predicted"/>
<evidence type="ECO:0000313" key="2">
    <source>
        <dbReference type="EMBL" id="KAF2677652.1"/>
    </source>
</evidence>
<dbReference type="EMBL" id="MU005620">
    <property type="protein sequence ID" value="KAF2677652.1"/>
    <property type="molecule type" value="Genomic_DNA"/>
</dbReference>
<protein>
    <submittedName>
        <fullName evidence="2">HET-domain-containing protein</fullName>
    </submittedName>
</protein>
<dbReference type="PANTHER" id="PTHR24148">
    <property type="entry name" value="ANKYRIN REPEAT DOMAIN-CONTAINING PROTEIN 39 HOMOLOG-RELATED"/>
    <property type="match status" value="1"/>
</dbReference>